<comment type="catalytic activity">
    <reaction evidence="1 9">
        <text>Hydrolyzes single-stranded DNA or mismatched double-stranded DNA and polynucleotides, releasing free uracil.</text>
        <dbReference type="EC" id="3.2.2.27"/>
    </reaction>
</comment>
<feature type="domain" description="Uracil-DNA glycosylase-like" evidence="11">
    <location>
        <begin position="48"/>
        <end position="206"/>
    </location>
</feature>
<evidence type="ECO:0000256" key="3">
    <source>
        <dbReference type="ARBA" id="ARBA00008184"/>
    </source>
</evidence>
<evidence type="ECO:0000256" key="6">
    <source>
        <dbReference type="ARBA" id="ARBA00022763"/>
    </source>
</evidence>
<comment type="function">
    <text evidence="2 9">Excises uracil residues from the DNA which can arise as a result of misincorporation of dUMP residues by DNA polymerase or due to deamination of cytosine.</text>
</comment>
<evidence type="ECO:0000256" key="9">
    <source>
        <dbReference type="HAMAP-Rule" id="MF_00148"/>
    </source>
</evidence>
<evidence type="ECO:0000256" key="7">
    <source>
        <dbReference type="ARBA" id="ARBA00022801"/>
    </source>
</evidence>
<keyword evidence="6 9" id="KW-0227">DNA damage</keyword>
<dbReference type="SUPFAM" id="SSF52141">
    <property type="entry name" value="Uracil-DNA glycosylase-like"/>
    <property type="match status" value="1"/>
</dbReference>
<comment type="similarity">
    <text evidence="3 9">Belongs to the uracil-DNA glycosylase (UDG) superfamily. UNG family.</text>
</comment>
<evidence type="ECO:0000256" key="8">
    <source>
        <dbReference type="ARBA" id="ARBA00023204"/>
    </source>
</evidence>
<keyword evidence="7 9" id="KW-0378">Hydrolase</keyword>
<evidence type="ECO:0000256" key="5">
    <source>
        <dbReference type="ARBA" id="ARBA00018429"/>
    </source>
</evidence>
<keyword evidence="8 9" id="KW-0234">DNA repair</keyword>
<dbReference type="Proteomes" id="UP001265259">
    <property type="component" value="Unassembled WGS sequence"/>
</dbReference>
<dbReference type="EC" id="3.2.2.27" evidence="4 9"/>
<feature type="active site" description="Proton acceptor" evidence="9 10">
    <location>
        <position position="63"/>
    </location>
</feature>
<dbReference type="InterPro" id="IPR036895">
    <property type="entry name" value="Uracil-DNA_glycosylase-like_sf"/>
</dbReference>
<dbReference type="PANTHER" id="PTHR11264:SF0">
    <property type="entry name" value="URACIL-DNA GLYCOSYLASE"/>
    <property type="match status" value="1"/>
</dbReference>
<protein>
    <recommendedName>
        <fullName evidence="5 9">Uracil-DNA glycosylase</fullName>
        <shortName evidence="9">UDG</shortName>
        <ecNumber evidence="4 9">3.2.2.27</ecNumber>
    </recommendedName>
</protein>
<gene>
    <name evidence="9" type="primary">ung</name>
    <name evidence="12" type="ORF">RM543_08510</name>
</gene>
<dbReference type="CDD" id="cd10027">
    <property type="entry name" value="UDG-F1-like"/>
    <property type="match status" value="1"/>
</dbReference>
<accession>A0ABU3DG93</accession>
<dbReference type="Gene3D" id="3.40.470.10">
    <property type="entry name" value="Uracil-DNA glycosylase-like domain"/>
    <property type="match status" value="1"/>
</dbReference>
<evidence type="ECO:0000256" key="1">
    <source>
        <dbReference type="ARBA" id="ARBA00001400"/>
    </source>
</evidence>
<dbReference type="EMBL" id="JAVRHL010000002">
    <property type="protein sequence ID" value="MDT0682726.1"/>
    <property type="molecule type" value="Genomic_DNA"/>
</dbReference>
<organism evidence="12 13">
    <name type="scientific">Tropicimonas omnivorans</name>
    <dbReference type="NCBI Taxonomy" id="3075590"/>
    <lineage>
        <taxon>Bacteria</taxon>
        <taxon>Pseudomonadati</taxon>
        <taxon>Pseudomonadota</taxon>
        <taxon>Alphaproteobacteria</taxon>
        <taxon>Rhodobacterales</taxon>
        <taxon>Roseobacteraceae</taxon>
        <taxon>Tropicimonas</taxon>
    </lineage>
</organism>
<comment type="caution">
    <text evidence="12">The sequence shown here is derived from an EMBL/GenBank/DDBJ whole genome shotgun (WGS) entry which is preliminary data.</text>
</comment>
<comment type="subcellular location">
    <subcellularLocation>
        <location evidence="9">Cytoplasm</location>
    </subcellularLocation>
</comment>
<evidence type="ECO:0000256" key="2">
    <source>
        <dbReference type="ARBA" id="ARBA00002631"/>
    </source>
</evidence>
<keyword evidence="12" id="KW-0326">Glycosidase</keyword>
<dbReference type="Pfam" id="PF03167">
    <property type="entry name" value="UDG"/>
    <property type="match status" value="1"/>
</dbReference>
<keyword evidence="13" id="KW-1185">Reference proteome</keyword>
<evidence type="ECO:0000259" key="11">
    <source>
        <dbReference type="SMART" id="SM00986"/>
    </source>
</evidence>
<reference evidence="12 13" key="1">
    <citation type="submission" date="2023-09" db="EMBL/GenBank/DDBJ databases">
        <authorList>
            <person name="Rey-Velasco X."/>
        </authorList>
    </citation>
    <scope>NUCLEOTIDE SEQUENCE [LARGE SCALE GENOMIC DNA]</scope>
    <source>
        <strain evidence="12 13">F158</strain>
    </source>
</reference>
<dbReference type="HAMAP" id="MF_00148">
    <property type="entry name" value="UDG"/>
    <property type="match status" value="1"/>
</dbReference>
<dbReference type="NCBIfam" id="NF003592">
    <property type="entry name" value="PRK05254.1-5"/>
    <property type="match status" value="1"/>
</dbReference>
<dbReference type="SMART" id="SM00986">
    <property type="entry name" value="UDG"/>
    <property type="match status" value="1"/>
</dbReference>
<dbReference type="InterPro" id="IPR018085">
    <property type="entry name" value="Ura-DNA_Glyclase_AS"/>
</dbReference>
<dbReference type="InterPro" id="IPR005122">
    <property type="entry name" value="Uracil-DNA_glycosylase-like"/>
</dbReference>
<evidence type="ECO:0000313" key="13">
    <source>
        <dbReference type="Proteomes" id="UP001265259"/>
    </source>
</evidence>
<dbReference type="RefSeq" id="WP_311690555.1">
    <property type="nucleotide sequence ID" value="NZ_JAVRHL010000002.1"/>
</dbReference>
<sequence>MDRLDTSRLGGWADLPFFKETLPGIEARLSAEAGPVFPPRASIFRALELTPPERTRAVILGQDPYHTRGKADGLAFSIPPGFGGRLDSLGNILKLVEAETGRRRTRTDLTDWAEQGVLLLNTALTVPEGKAQGHARLGWSRLVSEVLGRLDTAPRAFLLWGGPAQKIGARLKGPDHLMLPAPHPSPLSAYKGFFDARPLSLTNEWLARRGEAPIDWAGPDAPADVERA</sequence>
<proteinExistence type="inferred from homology"/>
<dbReference type="InterPro" id="IPR002043">
    <property type="entry name" value="UDG_fam1"/>
</dbReference>
<evidence type="ECO:0000313" key="12">
    <source>
        <dbReference type="EMBL" id="MDT0682726.1"/>
    </source>
</evidence>
<name>A0ABU3DG93_9RHOB</name>
<dbReference type="PROSITE" id="PS00130">
    <property type="entry name" value="U_DNA_GLYCOSYLASE"/>
    <property type="match status" value="1"/>
</dbReference>
<dbReference type="SMART" id="SM00987">
    <property type="entry name" value="UreE_C"/>
    <property type="match status" value="1"/>
</dbReference>
<dbReference type="GO" id="GO:0004844">
    <property type="term" value="F:uracil DNA N-glycosylase activity"/>
    <property type="evidence" value="ECO:0007669"/>
    <property type="project" value="UniProtKB-EC"/>
</dbReference>
<evidence type="ECO:0000256" key="4">
    <source>
        <dbReference type="ARBA" id="ARBA00012030"/>
    </source>
</evidence>
<keyword evidence="9" id="KW-0963">Cytoplasm</keyword>
<dbReference type="PANTHER" id="PTHR11264">
    <property type="entry name" value="URACIL-DNA GLYCOSYLASE"/>
    <property type="match status" value="1"/>
</dbReference>
<evidence type="ECO:0000256" key="10">
    <source>
        <dbReference type="PROSITE-ProRule" id="PRU10072"/>
    </source>
</evidence>